<organism evidence="2 3">
    <name type="scientific">Punica granatum</name>
    <name type="common">Pomegranate</name>
    <dbReference type="NCBI Taxonomy" id="22663"/>
    <lineage>
        <taxon>Eukaryota</taxon>
        <taxon>Viridiplantae</taxon>
        <taxon>Streptophyta</taxon>
        <taxon>Embryophyta</taxon>
        <taxon>Tracheophyta</taxon>
        <taxon>Spermatophyta</taxon>
        <taxon>Magnoliopsida</taxon>
        <taxon>eudicotyledons</taxon>
        <taxon>Gunneridae</taxon>
        <taxon>Pentapetalae</taxon>
        <taxon>rosids</taxon>
        <taxon>malvids</taxon>
        <taxon>Myrtales</taxon>
        <taxon>Lythraceae</taxon>
        <taxon>Punica</taxon>
    </lineage>
</organism>
<reference evidence="2 3" key="1">
    <citation type="submission" date="2017-11" db="EMBL/GenBank/DDBJ databases">
        <title>De-novo sequencing of pomegranate (Punica granatum L.) genome.</title>
        <authorList>
            <person name="Akparov Z."/>
            <person name="Amiraslanov A."/>
            <person name="Hajiyeva S."/>
            <person name="Abbasov M."/>
            <person name="Kaur K."/>
            <person name="Hamwieh A."/>
            <person name="Solovyev V."/>
            <person name="Salamov A."/>
            <person name="Braich B."/>
            <person name="Kosarev P."/>
            <person name="Mahmoud A."/>
            <person name="Hajiyev E."/>
            <person name="Babayeva S."/>
            <person name="Izzatullayeva V."/>
            <person name="Mammadov A."/>
            <person name="Mammadov A."/>
            <person name="Sharifova S."/>
            <person name="Ojaghi J."/>
            <person name="Eynullazada K."/>
            <person name="Bayramov B."/>
            <person name="Abdulazimova A."/>
            <person name="Shahmuradov I."/>
        </authorList>
    </citation>
    <scope>NUCLEOTIDE SEQUENCE [LARGE SCALE GENOMIC DNA]</scope>
    <source>
        <strain evidence="3">cv. AG2017</strain>
        <tissue evidence="2">Leaf</tissue>
    </source>
</reference>
<feature type="region of interest" description="Disordered" evidence="1">
    <location>
        <begin position="1"/>
        <end position="65"/>
    </location>
</feature>
<protein>
    <submittedName>
        <fullName evidence="2">Uncharacterized protein</fullName>
    </submittedName>
</protein>
<sequence length="65" mass="6753">MVDVKGKGILKDDKGKGKLIVGEDDDGGSDSDDSDDDDPSGSDSDVQSGSDSDWAEDPLAEKYSS</sequence>
<name>A0A2I0HND6_PUNGR</name>
<evidence type="ECO:0000313" key="2">
    <source>
        <dbReference type="EMBL" id="PKI33247.1"/>
    </source>
</evidence>
<comment type="caution">
    <text evidence="2">The sequence shown here is derived from an EMBL/GenBank/DDBJ whole genome shotgun (WGS) entry which is preliminary data.</text>
</comment>
<keyword evidence="3" id="KW-1185">Reference proteome</keyword>
<accession>A0A2I0HND6</accession>
<dbReference type="EMBL" id="PGOL01006821">
    <property type="protein sequence ID" value="PKI33247.1"/>
    <property type="molecule type" value="Genomic_DNA"/>
</dbReference>
<feature type="compositionally biased region" description="Basic and acidic residues" evidence="1">
    <location>
        <begin position="1"/>
        <end position="16"/>
    </location>
</feature>
<dbReference type="Proteomes" id="UP000233551">
    <property type="component" value="Unassembled WGS sequence"/>
</dbReference>
<feature type="compositionally biased region" description="Acidic residues" evidence="1">
    <location>
        <begin position="22"/>
        <end position="40"/>
    </location>
</feature>
<evidence type="ECO:0000256" key="1">
    <source>
        <dbReference type="SAM" id="MobiDB-lite"/>
    </source>
</evidence>
<dbReference type="AlphaFoldDB" id="A0A2I0HND6"/>
<gene>
    <name evidence="2" type="ORF">CRG98_046361</name>
</gene>
<proteinExistence type="predicted"/>
<feature type="compositionally biased region" description="Low complexity" evidence="1">
    <location>
        <begin position="41"/>
        <end position="52"/>
    </location>
</feature>
<evidence type="ECO:0000313" key="3">
    <source>
        <dbReference type="Proteomes" id="UP000233551"/>
    </source>
</evidence>